<feature type="transmembrane region" description="Helical" evidence="7">
    <location>
        <begin position="317"/>
        <end position="337"/>
    </location>
</feature>
<keyword evidence="5 7" id="KW-1133">Transmembrane helix</keyword>
<dbReference type="KEGG" id="rmai:MACH21_27020"/>
<name>A0AA48H826_9RHOB</name>
<feature type="transmembrane region" description="Helical" evidence="7">
    <location>
        <begin position="753"/>
        <end position="770"/>
    </location>
</feature>
<feature type="domain" description="ABC3 transporter permease C-terminal" evidence="8">
    <location>
        <begin position="273"/>
        <end position="388"/>
    </location>
</feature>
<dbReference type="PANTHER" id="PTHR30489:SF0">
    <property type="entry name" value="LIPOPROTEIN-RELEASING SYSTEM TRANSMEMBRANE PROTEIN LOLE"/>
    <property type="match status" value="1"/>
</dbReference>
<feature type="transmembrane region" description="Helical" evidence="7">
    <location>
        <begin position="15"/>
        <end position="35"/>
    </location>
</feature>
<keyword evidence="3" id="KW-1003">Cell membrane</keyword>
<keyword evidence="4 7" id="KW-0812">Transmembrane</keyword>
<dbReference type="PANTHER" id="PTHR30489">
    <property type="entry name" value="LIPOPROTEIN-RELEASING SYSTEM TRANSMEMBRANE PROTEIN LOLE"/>
    <property type="match status" value="1"/>
</dbReference>
<protein>
    <submittedName>
        <fullName evidence="9">Permease</fullName>
    </submittedName>
</protein>
<dbReference type="GO" id="GO:0044874">
    <property type="term" value="P:lipoprotein localization to outer membrane"/>
    <property type="evidence" value="ECO:0007669"/>
    <property type="project" value="TreeGrafter"/>
</dbReference>
<reference evidence="9 10" key="1">
    <citation type="submission" date="2023-01" db="EMBL/GenBank/DDBJ databases">
        <title>Complete genome sequence of Roseicyclus marinus strain Dej080120_10.</title>
        <authorList>
            <person name="Ueki S."/>
            <person name="Maruyama F."/>
        </authorList>
    </citation>
    <scope>NUCLEOTIDE SEQUENCE [LARGE SCALE GENOMIC DNA]</scope>
    <source>
        <strain evidence="9 10">Dej080120_10</strain>
    </source>
</reference>
<dbReference type="AlphaFoldDB" id="A0AA48H826"/>
<dbReference type="Proteomes" id="UP001337723">
    <property type="component" value="Chromosome"/>
</dbReference>
<dbReference type="Pfam" id="PF02687">
    <property type="entry name" value="FtsX"/>
    <property type="match status" value="2"/>
</dbReference>
<dbReference type="GO" id="GO:0098797">
    <property type="term" value="C:plasma membrane protein complex"/>
    <property type="evidence" value="ECO:0007669"/>
    <property type="project" value="TreeGrafter"/>
</dbReference>
<evidence type="ECO:0000256" key="2">
    <source>
        <dbReference type="ARBA" id="ARBA00005236"/>
    </source>
</evidence>
<feature type="transmembrane region" description="Helical" evidence="7">
    <location>
        <begin position="712"/>
        <end position="733"/>
    </location>
</feature>
<dbReference type="RefSeq" id="WP_338272489.1">
    <property type="nucleotide sequence ID" value="NZ_AP027266.1"/>
</dbReference>
<dbReference type="InterPro" id="IPR051447">
    <property type="entry name" value="Lipoprotein-release_system"/>
</dbReference>
<comment type="similarity">
    <text evidence="2">Belongs to the ABC-4 integral membrane protein family. LolC/E subfamily.</text>
</comment>
<evidence type="ECO:0000313" key="9">
    <source>
        <dbReference type="EMBL" id="BDW86525.1"/>
    </source>
</evidence>
<feature type="transmembrane region" description="Helical" evidence="7">
    <location>
        <begin position="433"/>
        <end position="454"/>
    </location>
</feature>
<feature type="domain" description="ABC3 transporter permease C-terminal" evidence="8">
    <location>
        <begin position="661"/>
        <end position="773"/>
    </location>
</feature>
<evidence type="ECO:0000256" key="4">
    <source>
        <dbReference type="ARBA" id="ARBA00022692"/>
    </source>
</evidence>
<keyword evidence="6 7" id="KW-0472">Membrane</keyword>
<sequence>MGTLDRKLLRELRRIWMQCLAIALVLGCGIMVLVLSSGTQRSLEAMRTSFYEVTRFADVFARLTRAPRNLLAEIAHVDGVAQVEGRVVFPAMIDIDGKPEPASAILISLPPTGEPVLNVPVLRHGRMPRPDRPEEVAVSEAFAEANGLIAGDRLSAVLNGRMRPLVVTGIVISPEYIYTVASGSMEPDDENFGILWMGEDAAAAAMDLEGAFNDLAVTLSPGAREQAVIARLDRLLAPYGGTGAHGRDQQPSHVFIEGELKQLGTMAAVLPPIFLIVASVLVNMVLGRIVARDRGQIGLLKALGYRTRRITAHYSKMTVAIGLTGLVLGCFFGWWLGHELTELYTRYFRFPNLLYRPGPAPILIACLLGMAAALLGGLRAVRAASRLAPAVAMSPPAPPNYRHGWHERLGAALGFRQTTMMILRSLLRWPDRAAVTLFGVGGSVAVLVASFFTFDALDLILEDLFELANRQDATITLAQPATTQAERDALALPGVLRAEGLYHVPVRLSHGANTRLASLQARAPDASLARLLDADGRAVQMPRTGLALSEGLAEALRARPGDQLRVDLLTAPRGSWDLPVTAVIRQSLGQDAYMNRAAFFALIGQVPQVNVIHLSIDETERAALQASVRQTPAIARLTLWSDIRRQLEETLDESLVTMTVIFASLGMLITIGVVYNTARIQLAERAHELASLRVLGFHRREVGYVLVAEQMFLTLLAVPLGWLFGYAFCMLMADGFSTDVVTILVVVTRRTYAIAALIVILTALACVLAVRRTLDHVDIVSALKRKE</sequence>
<evidence type="ECO:0000259" key="8">
    <source>
        <dbReference type="Pfam" id="PF02687"/>
    </source>
</evidence>
<proteinExistence type="inferred from homology"/>
<organism evidence="9 10">
    <name type="scientific">Roseicyclus marinus</name>
    <dbReference type="NCBI Taxonomy" id="2161673"/>
    <lineage>
        <taxon>Bacteria</taxon>
        <taxon>Pseudomonadati</taxon>
        <taxon>Pseudomonadota</taxon>
        <taxon>Alphaproteobacteria</taxon>
        <taxon>Rhodobacterales</taxon>
        <taxon>Roseobacteraceae</taxon>
        <taxon>Roseicyclus</taxon>
    </lineage>
</organism>
<dbReference type="PROSITE" id="PS51257">
    <property type="entry name" value="PROKAR_LIPOPROTEIN"/>
    <property type="match status" value="1"/>
</dbReference>
<feature type="transmembrane region" description="Helical" evidence="7">
    <location>
        <begin position="357"/>
        <end position="378"/>
    </location>
</feature>
<comment type="subcellular location">
    <subcellularLocation>
        <location evidence="1">Cell membrane</location>
        <topology evidence="1">Multi-pass membrane protein</topology>
    </subcellularLocation>
</comment>
<dbReference type="InterPro" id="IPR003838">
    <property type="entry name" value="ABC3_permease_C"/>
</dbReference>
<evidence type="ECO:0000256" key="7">
    <source>
        <dbReference type="SAM" id="Phobius"/>
    </source>
</evidence>
<evidence type="ECO:0000256" key="1">
    <source>
        <dbReference type="ARBA" id="ARBA00004651"/>
    </source>
</evidence>
<evidence type="ECO:0000256" key="6">
    <source>
        <dbReference type="ARBA" id="ARBA00023136"/>
    </source>
</evidence>
<accession>A0AA48H826</accession>
<feature type="transmembrane region" description="Helical" evidence="7">
    <location>
        <begin position="655"/>
        <end position="675"/>
    </location>
</feature>
<evidence type="ECO:0000256" key="5">
    <source>
        <dbReference type="ARBA" id="ARBA00022989"/>
    </source>
</evidence>
<evidence type="ECO:0000256" key="3">
    <source>
        <dbReference type="ARBA" id="ARBA00022475"/>
    </source>
</evidence>
<feature type="transmembrane region" description="Helical" evidence="7">
    <location>
        <begin position="269"/>
        <end position="291"/>
    </location>
</feature>
<dbReference type="EMBL" id="AP027266">
    <property type="protein sequence ID" value="BDW86525.1"/>
    <property type="molecule type" value="Genomic_DNA"/>
</dbReference>
<gene>
    <name evidence="9" type="ORF">MACH21_27020</name>
</gene>
<evidence type="ECO:0000313" key="10">
    <source>
        <dbReference type="Proteomes" id="UP001337723"/>
    </source>
</evidence>
<keyword evidence="10" id="KW-1185">Reference proteome</keyword>